<dbReference type="Pfam" id="PF00145">
    <property type="entry name" value="DNA_methylase"/>
    <property type="match status" value="1"/>
</dbReference>
<dbReference type="GO" id="GO:0032259">
    <property type="term" value="P:methylation"/>
    <property type="evidence" value="ECO:0007669"/>
    <property type="project" value="UniProtKB-KW"/>
</dbReference>
<protein>
    <recommendedName>
        <fullName evidence="7">DNA cytosine methyltransferase</fullName>
    </recommendedName>
</protein>
<dbReference type="GO" id="GO:0008168">
    <property type="term" value="F:methyltransferase activity"/>
    <property type="evidence" value="ECO:0007669"/>
    <property type="project" value="UniProtKB-KW"/>
</dbReference>
<dbReference type="GO" id="GO:0009307">
    <property type="term" value="P:DNA restriction-modification system"/>
    <property type="evidence" value="ECO:0007669"/>
    <property type="project" value="UniProtKB-KW"/>
</dbReference>
<evidence type="ECO:0000313" key="6">
    <source>
        <dbReference type="Proteomes" id="UP000462152"/>
    </source>
</evidence>
<evidence type="ECO:0000256" key="1">
    <source>
        <dbReference type="ARBA" id="ARBA00022603"/>
    </source>
</evidence>
<evidence type="ECO:0000256" key="2">
    <source>
        <dbReference type="ARBA" id="ARBA00022679"/>
    </source>
</evidence>
<dbReference type="EMBL" id="WOGT01000002">
    <property type="protein sequence ID" value="MUN54752.1"/>
    <property type="molecule type" value="Genomic_DNA"/>
</dbReference>
<proteinExistence type="predicted"/>
<dbReference type="InterPro" id="IPR029063">
    <property type="entry name" value="SAM-dependent_MTases_sf"/>
</dbReference>
<name>A0A7K1LIJ4_9MICC</name>
<keyword evidence="2" id="KW-0808">Transferase</keyword>
<keyword evidence="6" id="KW-1185">Reference proteome</keyword>
<dbReference type="InterPro" id="IPR018117">
    <property type="entry name" value="C5_DNA_meth_AS"/>
</dbReference>
<dbReference type="PROSITE" id="PS00094">
    <property type="entry name" value="C5_MTASE_1"/>
    <property type="match status" value="1"/>
</dbReference>
<comment type="caution">
    <text evidence="5">The sequence shown here is derived from an EMBL/GenBank/DDBJ whole genome shotgun (WGS) entry which is preliminary data.</text>
</comment>
<reference evidence="5 6" key="1">
    <citation type="submission" date="2019-12" db="EMBL/GenBank/DDBJ databases">
        <authorList>
            <person name="Li J."/>
            <person name="Shi Y."/>
            <person name="Xu G."/>
            <person name="Xiao D."/>
            <person name="Ran X."/>
        </authorList>
    </citation>
    <scope>NUCLEOTIDE SEQUENCE [LARGE SCALE GENOMIC DNA]</scope>
    <source>
        <strain evidence="5 6">JCM 15915</strain>
    </source>
</reference>
<organism evidence="5 6">
    <name type="scientific">Rothia koreensis</name>
    <dbReference type="NCBI Taxonomy" id="592378"/>
    <lineage>
        <taxon>Bacteria</taxon>
        <taxon>Bacillati</taxon>
        <taxon>Actinomycetota</taxon>
        <taxon>Actinomycetes</taxon>
        <taxon>Micrococcales</taxon>
        <taxon>Micrococcaceae</taxon>
        <taxon>Rothia</taxon>
    </lineage>
</organism>
<evidence type="ECO:0000256" key="3">
    <source>
        <dbReference type="ARBA" id="ARBA00022691"/>
    </source>
</evidence>
<dbReference type="SUPFAM" id="SSF53335">
    <property type="entry name" value="S-adenosyl-L-methionine-dependent methyltransferases"/>
    <property type="match status" value="1"/>
</dbReference>
<dbReference type="OrthoDB" id="3476156at2"/>
<dbReference type="Gene3D" id="3.40.50.150">
    <property type="entry name" value="Vaccinia Virus protein VP39"/>
    <property type="match status" value="1"/>
</dbReference>
<dbReference type="RefSeq" id="WP_129315509.1">
    <property type="nucleotide sequence ID" value="NZ_NOIQ01000008.1"/>
</dbReference>
<evidence type="ECO:0000313" key="5">
    <source>
        <dbReference type="EMBL" id="MUN54752.1"/>
    </source>
</evidence>
<keyword evidence="1" id="KW-0489">Methyltransferase</keyword>
<evidence type="ECO:0000256" key="4">
    <source>
        <dbReference type="ARBA" id="ARBA00022747"/>
    </source>
</evidence>
<gene>
    <name evidence="5" type="ORF">GMA10_05935</name>
</gene>
<sequence length="231" mass="25254">MKYRILDLFSCAGGAAVGYHRAGLEVVGVDINPQPRYPFEHHVADALEFVAAHGHEFDSIHASPPCQAFSATKSLHTNTHPDLIGPTREALQATGRPYVIENVPRSPLTDPTVLCGTEFDLRTEDVDGVPLKLIRHRLFESNIPLARKGGCSHDKSVLTASVYGAGGGWTPKHRDSPSRRGGYVPHTDVCRRLLGVDWTTKHEMSQVVPPAYTEWIGGQVISYLEGLVEVA</sequence>
<keyword evidence="3" id="KW-0949">S-adenosyl-L-methionine</keyword>
<keyword evidence="4" id="KW-0680">Restriction system</keyword>
<dbReference type="InterPro" id="IPR001525">
    <property type="entry name" value="C5_MeTfrase"/>
</dbReference>
<dbReference type="AlphaFoldDB" id="A0A7K1LIJ4"/>
<dbReference type="Proteomes" id="UP000462152">
    <property type="component" value="Unassembled WGS sequence"/>
</dbReference>
<accession>A0A7K1LIJ4</accession>
<evidence type="ECO:0008006" key="7">
    <source>
        <dbReference type="Google" id="ProtNLM"/>
    </source>
</evidence>